<reference evidence="11" key="1">
    <citation type="submission" date="2020-11" db="EMBL/GenBank/DDBJ databases">
        <title>Sequencing the genomes of 1000 actinobacteria strains.</title>
        <authorList>
            <person name="Klenk H.-P."/>
        </authorList>
    </citation>
    <scope>NUCLEOTIDE SEQUENCE</scope>
    <source>
        <strain evidence="11">DSM 45356</strain>
    </source>
</reference>
<keyword evidence="3" id="KW-0597">Phosphoprotein</keyword>
<evidence type="ECO:0000313" key="12">
    <source>
        <dbReference type="Proteomes" id="UP000622552"/>
    </source>
</evidence>
<sequence>MSEAEYESVFDLPLADRLRALPSLLVDGALVAVVLLAQLWPFLGGPVGWWGVAMVAGSALPLLWRRRAPLAVFAVSLLATSLYDLGGPEASQPVWYGGLVALATVASRSPRWARLTALGVATALGLLAVGSSDTALRGLILFGAAYAIGRSARTSRAYAAALEEKAERDAERAATVERARIARDMHDILSHAVSIMVVQAEAGPLVVRSKPERAEAAFEAIADAGRDAMQQLRRMLGVLKDEPGTRTPQPTLADLPALARDVAGLSVSYSESGTAATIAADSAVAAYRVTQEALTNVVKHSGADSARIQLRWETSTLTIEILDDGPGTARVLPSGGHGLVGMRERAAACGGTLTAGRRGTGFAVALRLPVTT</sequence>
<dbReference type="Proteomes" id="UP000622552">
    <property type="component" value="Unassembled WGS sequence"/>
</dbReference>
<feature type="transmembrane region" description="Helical" evidence="9">
    <location>
        <begin position="112"/>
        <end position="129"/>
    </location>
</feature>
<dbReference type="EC" id="2.7.13.3" evidence="2"/>
<accession>A0A8J7GS29</accession>
<evidence type="ECO:0000256" key="8">
    <source>
        <dbReference type="ARBA" id="ARBA00023012"/>
    </source>
</evidence>
<dbReference type="InterPro" id="IPR050482">
    <property type="entry name" value="Sensor_HK_TwoCompSys"/>
</dbReference>
<comment type="caution">
    <text evidence="11">The sequence shown here is derived from an EMBL/GenBank/DDBJ whole genome shotgun (WGS) entry which is preliminary data.</text>
</comment>
<dbReference type="InterPro" id="IPR036890">
    <property type="entry name" value="HATPase_C_sf"/>
</dbReference>
<dbReference type="GO" id="GO:0005524">
    <property type="term" value="F:ATP binding"/>
    <property type="evidence" value="ECO:0007669"/>
    <property type="project" value="UniProtKB-KW"/>
</dbReference>
<gene>
    <name evidence="11" type="ORF">IW245_002170</name>
</gene>
<evidence type="ECO:0000313" key="11">
    <source>
        <dbReference type="EMBL" id="MBG6135976.1"/>
    </source>
</evidence>
<comment type="catalytic activity">
    <reaction evidence="1">
        <text>ATP + protein L-histidine = ADP + protein N-phospho-L-histidine.</text>
        <dbReference type="EC" id="2.7.13.3"/>
    </reaction>
</comment>
<dbReference type="InterPro" id="IPR011712">
    <property type="entry name" value="Sig_transdc_His_kin_sub3_dim/P"/>
</dbReference>
<keyword evidence="7" id="KW-0067">ATP-binding</keyword>
<dbReference type="Pfam" id="PF02518">
    <property type="entry name" value="HATPase_c"/>
    <property type="match status" value="1"/>
</dbReference>
<dbReference type="SMART" id="SM00387">
    <property type="entry name" value="HATPase_c"/>
    <property type="match status" value="1"/>
</dbReference>
<keyword evidence="9" id="KW-0472">Membrane</keyword>
<evidence type="ECO:0000256" key="4">
    <source>
        <dbReference type="ARBA" id="ARBA00022679"/>
    </source>
</evidence>
<evidence type="ECO:0000256" key="7">
    <source>
        <dbReference type="ARBA" id="ARBA00022840"/>
    </source>
</evidence>
<dbReference type="Gene3D" id="1.20.5.1930">
    <property type="match status" value="1"/>
</dbReference>
<dbReference type="Pfam" id="PF07730">
    <property type="entry name" value="HisKA_3"/>
    <property type="match status" value="1"/>
</dbReference>
<evidence type="ECO:0000256" key="9">
    <source>
        <dbReference type="SAM" id="Phobius"/>
    </source>
</evidence>
<dbReference type="SUPFAM" id="SSF55874">
    <property type="entry name" value="ATPase domain of HSP90 chaperone/DNA topoisomerase II/histidine kinase"/>
    <property type="match status" value="1"/>
</dbReference>
<keyword evidence="5" id="KW-0547">Nucleotide-binding</keyword>
<dbReference type="InterPro" id="IPR003594">
    <property type="entry name" value="HATPase_dom"/>
</dbReference>
<feature type="transmembrane region" description="Helical" evidence="9">
    <location>
        <begin position="21"/>
        <end position="41"/>
    </location>
</feature>
<dbReference type="GO" id="GO:0000155">
    <property type="term" value="F:phosphorelay sensor kinase activity"/>
    <property type="evidence" value="ECO:0007669"/>
    <property type="project" value="InterPro"/>
</dbReference>
<evidence type="ECO:0000256" key="1">
    <source>
        <dbReference type="ARBA" id="ARBA00000085"/>
    </source>
</evidence>
<keyword evidence="9" id="KW-1133">Transmembrane helix</keyword>
<dbReference type="Pfam" id="PF23539">
    <property type="entry name" value="DUF7134"/>
    <property type="match status" value="1"/>
</dbReference>
<evidence type="ECO:0000256" key="6">
    <source>
        <dbReference type="ARBA" id="ARBA00022777"/>
    </source>
</evidence>
<keyword evidence="8" id="KW-0902">Two-component regulatory system</keyword>
<proteinExistence type="predicted"/>
<dbReference type="Gene3D" id="3.30.565.10">
    <property type="entry name" value="Histidine kinase-like ATPase, C-terminal domain"/>
    <property type="match status" value="1"/>
</dbReference>
<protein>
    <recommendedName>
        <fullName evidence="2">histidine kinase</fullName>
        <ecNumber evidence="2">2.7.13.3</ecNumber>
    </recommendedName>
</protein>
<keyword evidence="12" id="KW-1185">Reference proteome</keyword>
<dbReference type="RefSeq" id="WP_233472382.1">
    <property type="nucleotide sequence ID" value="NZ_BONS01000001.1"/>
</dbReference>
<evidence type="ECO:0000259" key="10">
    <source>
        <dbReference type="SMART" id="SM00387"/>
    </source>
</evidence>
<dbReference type="InterPro" id="IPR055558">
    <property type="entry name" value="DUF7134"/>
</dbReference>
<dbReference type="GO" id="GO:0046983">
    <property type="term" value="F:protein dimerization activity"/>
    <property type="evidence" value="ECO:0007669"/>
    <property type="project" value="InterPro"/>
</dbReference>
<keyword evidence="9" id="KW-0812">Transmembrane</keyword>
<name>A0A8J7GS29_9ACTN</name>
<evidence type="ECO:0000256" key="5">
    <source>
        <dbReference type="ARBA" id="ARBA00022741"/>
    </source>
</evidence>
<dbReference type="CDD" id="cd16917">
    <property type="entry name" value="HATPase_UhpB-NarQ-NarX-like"/>
    <property type="match status" value="1"/>
</dbReference>
<dbReference type="AlphaFoldDB" id="A0A8J7GS29"/>
<feature type="domain" description="Histidine kinase/HSP90-like ATPase" evidence="10">
    <location>
        <begin position="281"/>
        <end position="372"/>
    </location>
</feature>
<dbReference type="GO" id="GO:0016020">
    <property type="term" value="C:membrane"/>
    <property type="evidence" value="ECO:0007669"/>
    <property type="project" value="InterPro"/>
</dbReference>
<evidence type="ECO:0000256" key="2">
    <source>
        <dbReference type="ARBA" id="ARBA00012438"/>
    </source>
</evidence>
<organism evidence="11 12">
    <name type="scientific">Longispora fulva</name>
    <dbReference type="NCBI Taxonomy" id="619741"/>
    <lineage>
        <taxon>Bacteria</taxon>
        <taxon>Bacillati</taxon>
        <taxon>Actinomycetota</taxon>
        <taxon>Actinomycetes</taxon>
        <taxon>Micromonosporales</taxon>
        <taxon>Micromonosporaceae</taxon>
        <taxon>Longispora</taxon>
    </lineage>
</organism>
<dbReference type="EMBL" id="JADOUF010000001">
    <property type="protein sequence ID" value="MBG6135976.1"/>
    <property type="molecule type" value="Genomic_DNA"/>
</dbReference>
<evidence type="ECO:0000256" key="3">
    <source>
        <dbReference type="ARBA" id="ARBA00022553"/>
    </source>
</evidence>
<feature type="transmembrane region" description="Helical" evidence="9">
    <location>
        <begin position="47"/>
        <end position="64"/>
    </location>
</feature>
<dbReference type="PANTHER" id="PTHR24421">
    <property type="entry name" value="NITRATE/NITRITE SENSOR PROTEIN NARX-RELATED"/>
    <property type="match status" value="1"/>
</dbReference>
<dbReference type="PANTHER" id="PTHR24421:SF10">
    <property type="entry name" value="NITRATE_NITRITE SENSOR PROTEIN NARQ"/>
    <property type="match status" value="1"/>
</dbReference>
<keyword evidence="6 11" id="KW-0418">Kinase</keyword>
<keyword evidence="4" id="KW-0808">Transferase</keyword>